<dbReference type="Pfam" id="PF00106">
    <property type="entry name" value="adh_short"/>
    <property type="match status" value="1"/>
</dbReference>
<accession>A0ABV7MDS3</accession>
<organism evidence="1 2">
    <name type="scientific">Parvularcula lutaonensis</name>
    <dbReference type="NCBI Taxonomy" id="491923"/>
    <lineage>
        <taxon>Bacteria</taxon>
        <taxon>Pseudomonadati</taxon>
        <taxon>Pseudomonadota</taxon>
        <taxon>Alphaproteobacteria</taxon>
        <taxon>Parvularculales</taxon>
        <taxon>Parvularculaceae</taxon>
        <taxon>Parvularcula</taxon>
    </lineage>
</organism>
<dbReference type="Proteomes" id="UP001595607">
    <property type="component" value="Unassembled WGS sequence"/>
</dbReference>
<dbReference type="InterPro" id="IPR036291">
    <property type="entry name" value="NAD(P)-bd_dom_sf"/>
</dbReference>
<dbReference type="SUPFAM" id="SSF51735">
    <property type="entry name" value="NAD(P)-binding Rossmann-fold domains"/>
    <property type="match status" value="1"/>
</dbReference>
<dbReference type="Gene3D" id="3.40.50.720">
    <property type="entry name" value="NAD(P)-binding Rossmann-like Domain"/>
    <property type="match status" value="1"/>
</dbReference>
<gene>
    <name evidence="1" type="ORF">ACFONP_12845</name>
</gene>
<dbReference type="PANTHER" id="PTHR43544:SF12">
    <property type="entry name" value="NAD(P)-BINDING ROSSMANN-FOLD SUPERFAMILY PROTEIN"/>
    <property type="match status" value="1"/>
</dbReference>
<dbReference type="RefSeq" id="WP_189576977.1">
    <property type="nucleotide sequence ID" value="NZ_BMXU01000002.1"/>
</dbReference>
<dbReference type="InterPro" id="IPR051468">
    <property type="entry name" value="Fungal_SecMetab_SDRs"/>
</dbReference>
<reference evidence="2" key="1">
    <citation type="journal article" date="2019" name="Int. J. Syst. Evol. Microbiol.">
        <title>The Global Catalogue of Microorganisms (GCM) 10K type strain sequencing project: providing services to taxonomists for standard genome sequencing and annotation.</title>
        <authorList>
            <consortium name="The Broad Institute Genomics Platform"/>
            <consortium name="The Broad Institute Genome Sequencing Center for Infectious Disease"/>
            <person name="Wu L."/>
            <person name="Ma J."/>
        </authorList>
    </citation>
    <scope>NUCLEOTIDE SEQUENCE [LARGE SCALE GENOMIC DNA]</scope>
    <source>
        <strain evidence="2">KCTC 22245</strain>
    </source>
</reference>
<keyword evidence="2" id="KW-1185">Reference proteome</keyword>
<dbReference type="PRINTS" id="PR00081">
    <property type="entry name" value="GDHRDH"/>
</dbReference>
<evidence type="ECO:0000313" key="1">
    <source>
        <dbReference type="EMBL" id="MFC3303616.1"/>
    </source>
</evidence>
<comment type="caution">
    <text evidence="1">The sequence shown here is derived from an EMBL/GenBank/DDBJ whole genome shotgun (WGS) entry which is preliminary data.</text>
</comment>
<dbReference type="InterPro" id="IPR002347">
    <property type="entry name" value="SDR_fam"/>
</dbReference>
<proteinExistence type="predicted"/>
<sequence length="242" mass="25874">MGLQSFPQDFRAAVWGASGGIGAAFVKHLSEDPACGEIVALSRRPLEGDARSITYDPASESSIQKAAEEAAAGQPLHLVIVATGTLHGEGYSPEKALRQLTGDAFLEVMRINALLPALIAKASVNHLDKERSVFAALSARVGSISDNRLGGWHSYRASKAALNMLLRNIAIEVARKNRNAVIAGIHPGTVDTSLSEPFQGNVPEGKLFTPEYSTGEMLKVLDSLQPEQSGNCFDYSGKRIEF</sequence>
<evidence type="ECO:0000313" key="2">
    <source>
        <dbReference type="Proteomes" id="UP001595607"/>
    </source>
</evidence>
<dbReference type="PANTHER" id="PTHR43544">
    <property type="entry name" value="SHORT-CHAIN DEHYDROGENASE/REDUCTASE"/>
    <property type="match status" value="1"/>
</dbReference>
<protein>
    <submittedName>
        <fullName evidence="1">SDR family NAD(P)-dependent oxidoreductase</fullName>
    </submittedName>
</protein>
<name>A0ABV7MDS3_9PROT</name>
<dbReference type="EMBL" id="JBHRVA010000003">
    <property type="protein sequence ID" value="MFC3303616.1"/>
    <property type="molecule type" value="Genomic_DNA"/>
</dbReference>